<organism evidence="1">
    <name type="scientific">marine sediment metagenome</name>
    <dbReference type="NCBI Taxonomy" id="412755"/>
    <lineage>
        <taxon>unclassified sequences</taxon>
        <taxon>metagenomes</taxon>
        <taxon>ecological metagenomes</taxon>
    </lineage>
</organism>
<dbReference type="AlphaFoldDB" id="X1TQW8"/>
<gene>
    <name evidence="1" type="ORF">S12H4_26969</name>
</gene>
<name>X1TQW8_9ZZZZ</name>
<sequence length="79" mass="9440">MTPKRRYLETIHFGKSDRIPYRFSHPRESTLSAWYYQGLRKGINLEEAMGYDHWESISIDFLPLPRFEEATLEECENKG</sequence>
<evidence type="ECO:0000313" key="1">
    <source>
        <dbReference type="EMBL" id="GAI93761.1"/>
    </source>
</evidence>
<dbReference type="EMBL" id="BARW01015352">
    <property type="protein sequence ID" value="GAI93761.1"/>
    <property type="molecule type" value="Genomic_DNA"/>
</dbReference>
<reference evidence="1" key="1">
    <citation type="journal article" date="2014" name="Front. Microbiol.">
        <title>High frequency of phylogenetically diverse reductive dehalogenase-homologous genes in deep subseafloor sedimentary metagenomes.</title>
        <authorList>
            <person name="Kawai M."/>
            <person name="Futagami T."/>
            <person name="Toyoda A."/>
            <person name="Takaki Y."/>
            <person name="Nishi S."/>
            <person name="Hori S."/>
            <person name="Arai W."/>
            <person name="Tsubouchi T."/>
            <person name="Morono Y."/>
            <person name="Uchiyama I."/>
            <person name="Ito T."/>
            <person name="Fujiyama A."/>
            <person name="Inagaki F."/>
            <person name="Takami H."/>
        </authorList>
    </citation>
    <scope>NUCLEOTIDE SEQUENCE</scope>
    <source>
        <strain evidence="1">Expedition CK06-06</strain>
    </source>
</reference>
<comment type="caution">
    <text evidence="1">The sequence shown here is derived from an EMBL/GenBank/DDBJ whole genome shotgun (WGS) entry which is preliminary data.</text>
</comment>
<feature type="non-terminal residue" evidence="1">
    <location>
        <position position="79"/>
    </location>
</feature>
<accession>X1TQW8</accession>
<protein>
    <submittedName>
        <fullName evidence="1">Uncharacterized protein</fullName>
    </submittedName>
</protein>
<proteinExistence type="predicted"/>